<keyword evidence="2" id="KW-1185">Reference proteome</keyword>
<gene>
    <name evidence="1" type="ORF">CH341_20405</name>
</gene>
<proteinExistence type="predicted"/>
<evidence type="ECO:0000313" key="1">
    <source>
        <dbReference type="EMBL" id="RAI42080.1"/>
    </source>
</evidence>
<comment type="caution">
    <text evidence="1">The sequence shown here is derived from an EMBL/GenBank/DDBJ whole genome shotgun (WGS) entry which is preliminary data.</text>
</comment>
<dbReference type="EMBL" id="NPEX01000167">
    <property type="protein sequence ID" value="RAI42080.1"/>
    <property type="molecule type" value="Genomic_DNA"/>
</dbReference>
<name>A0A327KT37_9BRAD</name>
<evidence type="ECO:0000313" key="2">
    <source>
        <dbReference type="Proteomes" id="UP000249130"/>
    </source>
</evidence>
<dbReference type="OrthoDB" id="8481483at2"/>
<accession>A0A327KT37</accession>
<dbReference type="Proteomes" id="UP000249130">
    <property type="component" value="Unassembled WGS sequence"/>
</dbReference>
<organism evidence="1 2">
    <name type="scientific">Rhodoplanes roseus</name>
    <dbReference type="NCBI Taxonomy" id="29409"/>
    <lineage>
        <taxon>Bacteria</taxon>
        <taxon>Pseudomonadati</taxon>
        <taxon>Pseudomonadota</taxon>
        <taxon>Alphaproteobacteria</taxon>
        <taxon>Hyphomicrobiales</taxon>
        <taxon>Nitrobacteraceae</taxon>
        <taxon>Rhodoplanes</taxon>
    </lineage>
</organism>
<dbReference type="RefSeq" id="WP_111420839.1">
    <property type="nucleotide sequence ID" value="NZ_NPEX01000167.1"/>
</dbReference>
<dbReference type="AlphaFoldDB" id="A0A327KT37"/>
<reference evidence="1 2" key="1">
    <citation type="submission" date="2017-07" db="EMBL/GenBank/DDBJ databases">
        <title>Draft Genome Sequences of Select Purple Nonsulfur Bacteria.</title>
        <authorList>
            <person name="Lasarre B."/>
            <person name="Mckinlay J.B."/>
        </authorList>
    </citation>
    <scope>NUCLEOTIDE SEQUENCE [LARGE SCALE GENOMIC DNA]</scope>
    <source>
        <strain evidence="1 2">DSM 5909</strain>
    </source>
</reference>
<sequence length="93" mass="10029">MSIVAYDDIPEKSVPAGSAFGPLGRFYTGLYEAQISQAKRVLDYYRTLLNGLATQREAQDFHSFVVGSAIEAPDAQARAWAVRYTSGGLAPSA</sequence>
<protein>
    <submittedName>
        <fullName evidence="1">Uncharacterized protein</fullName>
    </submittedName>
</protein>